<evidence type="ECO:0000313" key="14">
    <source>
        <dbReference type="EMBL" id="KAF7208025.1"/>
    </source>
</evidence>
<dbReference type="GO" id="GO:0070187">
    <property type="term" value="C:shelterin complex"/>
    <property type="evidence" value="ECO:0007669"/>
    <property type="project" value="TreeGrafter"/>
</dbReference>
<name>A0A9D2XTI3_NOTFU</name>
<keyword evidence="8 10" id="KW-0539">Nucleus</keyword>
<feature type="compositionally biased region" description="Low complexity" evidence="11">
    <location>
        <begin position="458"/>
        <end position="467"/>
    </location>
</feature>
<feature type="compositionally biased region" description="Basic and acidic residues" evidence="11">
    <location>
        <begin position="310"/>
        <end position="320"/>
    </location>
</feature>
<evidence type="ECO:0000256" key="7">
    <source>
        <dbReference type="ARBA" id="ARBA00023163"/>
    </source>
</evidence>
<feature type="compositionally biased region" description="Polar residues" evidence="11">
    <location>
        <begin position="374"/>
        <end position="388"/>
    </location>
</feature>
<dbReference type="GO" id="GO:0006355">
    <property type="term" value="P:regulation of DNA-templated transcription"/>
    <property type="evidence" value="ECO:0007669"/>
    <property type="project" value="UniProtKB-UniRule"/>
</dbReference>
<feature type="domain" description="BRCT" evidence="13">
    <location>
        <begin position="136"/>
        <end position="201"/>
    </location>
</feature>
<dbReference type="Proteomes" id="UP000822369">
    <property type="component" value="Chromosome 14"/>
</dbReference>
<dbReference type="FunFam" id="1.10.10.60:FF:000246">
    <property type="entry name" value="Telomeric repeat-binding factor 2-interacting protein 1"/>
    <property type="match status" value="1"/>
</dbReference>
<evidence type="ECO:0000259" key="12">
    <source>
        <dbReference type="Pfam" id="PF08914"/>
    </source>
</evidence>
<dbReference type="InterPro" id="IPR009057">
    <property type="entry name" value="Homeodomain-like_sf"/>
</dbReference>
<sequence>MERDIRRLEQAIEENITRLESWRLKRGDMSGRVSSPVGPDGASAPRRRPIATDARAMRDGLPPSADTPGPRQRAVVPATPAKVPKYNGLTPLEPYLSQVRRGRYCLSTHKIHRRRITRKSTYCCFCQGGKALLGGPIKRKLQPLISAGGGILCRTQQPGAILLIAPEDGRFVPESAAHRYVSTQFIHESIEKGEQLNIEDFKLDPEVAQKQNPGLNKSKDSSAKASPGRMTFTPEEDAAIFHYVSKRMKMTGGNRLWLEMEEKRVTNHSWQSMKDRHKRLLKRRQSKDLEVKATEDDDETAKMESNQECDADKSSCEAEIARPPSADSDLTQIDVQATAAGCTLENQDPQAAVTAQVEERQDQEVDKQPCVEATSPTTQTENSDQQLRTAEGSESERDEPQTKTLQNLHLHKDSPAAQPKATPKSTSKSPRDKMEASLRLEQPQRRVSRRRLGLEALSSSSSSSSSSPEPYAKKLRSSTRSTEQATSSPQLSKKIKLTRKSAPRNISKDQAQNGTRWGRAGAENRLEQSGSDSEAEPDQRGTHSDGRLEKSVPDSKLAQTDEMNSAPQKGGKRKEKRTQGILELARNEFEDDNESEDPDRPETATTSAELLHQPRDTPAGPTPARSHADTRTHLQDDGREGRVSGDDCESNSGPSVAAPAEKNCSDAVGASSKAHLFIFDSESQEDDSQFVGEASAAQPKPQPTGIKDAPFSLTQVQLEEDKRRIRDLIAQTNQDLVSVTKALLKVSGDFSAALDLLLNPSSVSALIWDPHDDHLLLSANPDVRQRLLEKYGEGNVAKRIVFLEVDG</sequence>
<dbReference type="GO" id="GO:0042162">
    <property type="term" value="F:telomeric DNA binding"/>
    <property type="evidence" value="ECO:0007669"/>
    <property type="project" value="TreeGrafter"/>
</dbReference>
<dbReference type="PANTHER" id="PTHR16466">
    <property type="entry name" value="TELOMERE REPEAT-BINDING FACTOR 2-INTERACTING PROTEIN 1"/>
    <property type="match status" value="1"/>
</dbReference>
<evidence type="ECO:0000256" key="4">
    <source>
        <dbReference type="ARBA" id="ARBA00022895"/>
    </source>
</evidence>
<accession>A0A9D2XTI3</accession>
<feature type="compositionally biased region" description="Basic and acidic residues" evidence="11">
    <location>
        <begin position="357"/>
        <end position="369"/>
    </location>
</feature>
<evidence type="ECO:0000259" key="13">
    <source>
        <dbReference type="Pfam" id="PF16589"/>
    </source>
</evidence>
<comment type="subcellular location">
    <subcellularLocation>
        <location evidence="10">Nucleus</location>
    </subcellularLocation>
    <subcellularLocation>
        <location evidence="10">Chromosome</location>
        <location evidence="10">Telomere</location>
    </subcellularLocation>
</comment>
<feature type="compositionally biased region" description="Polar residues" evidence="11">
    <location>
        <begin position="478"/>
        <end position="491"/>
    </location>
</feature>
<dbReference type="GO" id="GO:0005654">
    <property type="term" value="C:nucleoplasm"/>
    <property type="evidence" value="ECO:0007669"/>
    <property type="project" value="UniProtKB-ARBA"/>
</dbReference>
<evidence type="ECO:0000256" key="6">
    <source>
        <dbReference type="ARBA" id="ARBA00023159"/>
    </source>
</evidence>
<feature type="compositionally biased region" description="Basic and acidic residues" evidence="11">
    <location>
        <begin position="626"/>
        <end position="645"/>
    </location>
</feature>
<feature type="compositionally biased region" description="Polar residues" evidence="11">
    <location>
        <begin position="557"/>
        <end position="567"/>
    </location>
</feature>
<comment type="caution">
    <text evidence="14">The sequence shown here is derived from an EMBL/GenBank/DDBJ whole genome shotgun (WGS) entry which is preliminary data.</text>
</comment>
<feature type="region of interest" description="Disordered" evidence="11">
    <location>
        <begin position="684"/>
        <end position="707"/>
    </location>
</feature>
<evidence type="ECO:0000256" key="5">
    <source>
        <dbReference type="ARBA" id="ARBA00023015"/>
    </source>
</evidence>
<evidence type="ECO:0000313" key="15">
    <source>
        <dbReference type="Proteomes" id="UP000822369"/>
    </source>
</evidence>
<keyword evidence="3 10" id="KW-0158">Chromosome</keyword>
<dbReference type="GO" id="GO:0010833">
    <property type="term" value="P:telomere maintenance via telomere lengthening"/>
    <property type="evidence" value="ECO:0007669"/>
    <property type="project" value="UniProtKB-UniRule"/>
</dbReference>
<evidence type="ECO:0000256" key="8">
    <source>
        <dbReference type="ARBA" id="ARBA00023242"/>
    </source>
</evidence>
<reference evidence="14" key="1">
    <citation type="submission" date="2020-03" db="EMBL/GenBank/DDBJ databases">
        <title>Intra-Species Differences in Population Size shape Life History and Genome Evolution.</title>
        <authorList>
            <person name="Willemsen D."/>
            <person name="Cui R."/>
            <person name="Valenzano D.R."/>
        </authorList>
    </citation>
    <scope>NUCLEOTIDE SEQUENCE</scope>
    <source>
        <strain evidence="14">GRZ</strain>
        <tissue evidence="14">Whole</tissue>
    </source>
</reference>
<evidence type="ECO:0000256" key="10">
    <source>
        <dbReference type="RuleBase" id="RU367107"/>
    </source>
</evidence>
<gene>
    <name evidence="14" type="primary">terf2ip</name>
    <name evidence="14" type="ORF">G4P62_010101</name>
</gene>
<feature type="compositionally biased region" description="Basic residues" evidence="11">
    <location>
        <begin position="493"/>
        <end position="502"/>
    </location>
</feature>
<feature type="region of interest" description="Disordered" evidence="11">
    <location>
        <begin position="209"/>
        <end position="231"/>
    </location>
</feature>
<keyword evidence="7 10" id="KW-0804">Transcription</keyword>
<dbReference type="SUPFAM" id="SSF46689">
    <property type="entry name" value="Homeodomain-like"/>
    <property type="match status" value="1"/>
</dbReference>
<feature type="region of interest" description="Disordered" evidence="11">
    <location>
        <begin position="350"/>
        <end position="662"/>
    </location>
</feature>
<dbReference type="InterPro" id="IPR001357">
    <property type="entry name" value="BRCT_dom"/>
</dbReference>
<dbReference type="InterPro" id="IPR015010">
    <property type="entry name" value="TERF2IP_Myb"/>
</dbReference>
<comment type="similarity">
    <text evidence="1 10">Belongs to the RAP1 family.</text>
</comment>
<dbReference type="Gene3D" id="1.10.10.60">
    <property type="entry name" value="Homeodomain-like"/>
    <property type="match status" value="1"/>
</dbReference>
<evidence type="ECO:0000256" key="11">
    <source>
        <dbReference type="SAM" id="MobiDB-lite"/>
    </source>
</evidence>
<feature type="region of interest" description="Disordered" evidence="11">
    <location>
        <begin position="283"/>
        <end position="329"/>
    </location>
</feature>
<evidence type="ECO:0000256" key="1">
    <source>
        <dbReference type="ARBA" id="ARBA00010467"/>
    </source>
</evidence>
<dbReference type="InterPro" id="IPR038104">
    <property type="entry name" value="Rap1_C_sf"/>
</dbReference>
<dbReference type="Pfam" id="PF16589">
    <property type="entry name" value="BRCT_2"/>
    <property type="match status" value="1"/>
</dbReference>
<feature type="compositionally biased region" description="Basic and acidic residues" evidence="11">
    <location>
        <begin position="429"/>
        <end position="444"/>
    </location>
</feature>
<protein>
    <recommendedName>
        <fullName evidence="2 10">Telomeric repeat-binding factor 2-interacting protein 1</fullName>
        <shortName evidence="10">TERF2-interacting telomeric protein 1</shortName>
    </recommendedName>
    <alternativeName>
        <fullName evidence="9 10">Repressor/activator protein 1 homolog</fullName>
    </alternativeName>
</protein>
<keyword evidence="5 10" id="KW-0805">Transcription regulation</keyword>
<proteinExistence type="inferred from homology"/>
<dbReference type="GO" id="GO:0031848">
    <property type="term" value="P:protection from non-homologous end joining at telomere"/>
    <property type="evidence" value="ECO:0007669"/>
    <property type="project" value="TreeGrafter"/>
</dbReference>
<dbReference type="EMBL" id="JAAVVJ010000014">
    <property type="protein sequence ID" value="KAF7208025.1"/>
    <property type="molecule type" value="Genomic_DNA"/>
</dbReference>
<keyword evidence="4 10" id="KW-0779">Telomere</keyword>
<dbReference type="Gene3D" id="1.10.10.2170">
    <property type="match status" value="1"/>
</dbReference>
<evidence type="ECO:0000256" key="2">
    <source>
        <dbReference type="ARBA" id="ARBA00017805"/>
    </source>
</evidence>
<comment type="function">
    <text evidence="10">Acts both as a regulator of telomere function and as a transcription regulator. Involved in the regulation of telomere length and protection as a component of the shelterin complex (telosome). Does not bind DNA directly: recruited to telomeric double-stranded 5'-TTAGGG-3' repeats via its interaction with terf2. Independently of its function in telomeres, also acts as a transcription regulator: recruited to extratelomeric 5'-TTAGGG-3' sites via its association with terf2 or other factors, and regulates gene expression.</text>
</comment>
<feature type="domain" description="TERF2-interacting telomeric protein 1 Myb" evidence="12">
    <location>
        <begin position="232"/>
        <end position="287"/>
    </location>
</feature>
<evidence type="ECO:0000256" key="3">
    <source>
        <dbReference type="ARBA" id="ARBA00022454"/>
    </source>
</evidence>
<dbReference type="Pfam" id="PF08914">
    <property type="entry name" value="Myb_Rap1"/>
    <property type="match status" value="1"/>
</dbReference>
<organism evidence="14 15">
    <name type="scientific">Nothobranchius furzeri</name>
    <name type="common">Turquoise killifish</name>
    <dbReference type="NCBI Taxonomy" id="105023"/>
    <lineage>
        <taxon>Eukaryota</taxon>
        <taxon>Metazoa</taxon>
        <taxon>Chordata</taxon>
        <taxon>Craniata</taxon>
        <taxon>Vertebrata</taxon>
        <taxon>Euteleostomi</taxon>
        <taxon>Actinopterygii</taxon>
        <taxon>Neopterygii</taxon>
        <taxon>Teleostei</taxon>
        <taxon>Neoteleostei</taxon>
        <taxon>Acanthomorphata</taxon>
        <taxon>Ovalentaria</taxon>
        <taxon>Atherinomorphae</taxon>
        <taxon>Cyprinodontiformes</taxon>
        <taxon>Nothobranchiidae</taxon>
        <taxon>Nothobranchius</taxon>
    </lineage>
</organism>
<comment type="subunit">
    <text evidence="10">Homodimer.</text>
</comment>
<dbReference type="PANTHER" id="PTHR16466:SF6">
    <property type="entry name" value="TELOMERIC REPEAT-BINDING FACTOR 2-INTERACTING PROTEIN 1"/>
    <property type="match status" value="1"/>
</dbReference>
<feature type="compositionally biased region" description="Acidic residues" evidence="11">
    <location>
        <begin position="589"/>
        <end position="599"/>
    </location>
</feature>
<evidence type="ECO:0000256" key="9">
    <source>
        <dbReference type="ARBA" id="ARBA00032471"/>
    </source>
</evidence>
<dbReference type="InterPro" id="IPR039595">
    <property type="entry name" value="TE2IP/Rap1"/>
</dbReference>
<keyword evidence="6 10" id="KW-0010">Activator</keyword>
<feature type="region of interest" description="Disordered" evidence="11">
    <location>
        <begin position="25"/>
        <end position="74"/>
    </location>
</feature>
<dbReference type="AlphaFoldDB" id="A0A9D2XTI3"/>
<dbReference type="CDD" id="cd11655">
    <property type="entry name" value="rap1_myb-like"/>
    <property type="match status" value="1"/>
</dbReference>
<feature type="compositionally biased region" description="Basic and acidic residues" evidence="11">
    <location>
        <begin position="537"/>
        <end position="553"/>
    </location>
</feature>